<dbReference type="STRING" id="1121326.CLMAG_28110"/>
<dbReference type="PATRIC" id="fig|1121326.3.peg.2825"/>
<dbReference type="RefSeq" id="WP_066622922.1">
    <property type="nucleotide sequence ID" value="NZ_LWAE01000002.1"/>
</dbReference>
<dbReference type="AlphaFoldDB" id="A0A162TSD2"/>
<protein>
    <submittedName>
        <fullName evidence="2">Uncharacterized protein</fullName>
    </submittedName>
</protein>
<dbReference type="EMBL" id="LWAE01000002">
    <property type="protein sequence ID" value="KZL92997.1"/>
    <property type="molecule type" value="Genomic_DNA"/>
</dbReference>
<proteinExistence type="predicted"/>
<name>A0A162TSD2_9CLOT</name>
<gene>
    <name evidence="2" type="ORF">CLMAG_28110</name>
</gene>
<evidence type="ECO:0000256" key="1">
    <source>
        <dbReference type="SAM" id="MobiDB-lite"/>
    </source>
</evidence>
<evidence type="ECO:0000313" key="2">
    <source>
        <dbReference type="EMBL" id="KZL92997.1"/>
    </source>
</evidence>
<keyword evidence="3" id="KW-1185">Reference proteome</keyword>
<evidence type="ECO:0000313" key="3">
    <source>
        <dbReference type="Proteomes" id="UP000076603"/>
    </source>
</evidence>
<sequence>MFEKASSISNPQIETENTGDEEVVTTKNAEAPVNKEVISPVQETELSKTMKEHLTPANVSDKKYQEYVDIVSSKSLINKEKEVPSSILEIDRKLEDCGFIRTYNDMLNSPKYHVVYFKHLDNLKKYFRLQVNNILTEGEERHLYRLGIAAAKFQTEYLVSRGDIAQLESVIAELSIILGEDNKEVQLSAETTTELPVIEQTTEVDKVNVEIVDTVDNDVETVDVEIIEEEEETEDDCVVEIAKSPYKTILLQYEGSKNMMEYSLHDVKVSEDKESLSFIYKHGENEAESSPIIKSQLEDDPTLKAMVERTPNCLTREISIREIELKIARTIFELFDESKVYTLEELVRKGISLNATPVKTEDLTILSDLEFYNKQNYIWDVLHSSERFYRWGKPQASDQLIIKGYNEVILHSIFDPLHKDSMRRGRLAAINMDEETAKGHALKWIYTDRYQEMINSGDKAKLEKALKHEYYGGTLCGEYGFFIGQVTCTTKGATISLYGDMDVKNYCKEKYKMSYKEISDRLIKKYRVKEITEDIELVKAKPVEVAKSKVTNPENSKQEELTLFTLTESDIKKLSNTVKKTRDKNKLIEGQMTLFAI</sequence>
<feature type="compositionally biased region" description="Polar residues" evidence="1">
    <location>
        <begin position="1"/>
        <end position="16"/>
    </location>
</feature>
<comment type="caution">
    <text evidence="2">The sequence shown here is derived from an EMBL/GenBank/DDBJ whole genome shotgun (WGS) entry which is preliminary data.</text>
</comment>
<reference evidence="2 3" key="1">
    <citation type="submission" date="2016-04" db="EMBL/GenBank/DDBJ databases">
        <title>Genome sequence of Clostridium magnum DSM 2767.</title>
        <authorList>
            <person name="Poehlein A."/>
            <person name="Uhlig R."/>
            <person name="Fischer R."/>
            <person name="Bahl H."/>
            <person name="Daniel R."/>
        </authorList>
    </citation>
    <scope>NUCLEOTIDE SEQUENCE [LARGE SCALE GENOMIC DNA]</scope>
    <source>
        <strain evidence="2 3">DSM 2767</strain>
    </source>
</reference>
<feature type="region of interest" description="Disordered" evidence="1">
    <location>
        <begin position="1"/>
        <end position="31"/>
    </location>
</feature>
<organism evidence="2 3">
    <name type="scientific">Clostridium magnum DSM 2767</name>
    <dbReference type="NCBI Taxonomy" id="1121326"/>
    <lineage>
        <taxon>Bacteria</taxon>
        <taxon>Bacillati</taxon>
        <taxon>Bacillota</taxon>
        <taxon>Clostridia</taxon>
        <taxon>Eubacteriales</taxon>
        <taxon>Clostridiaceae</taxon>
        <taxon>Clostridium</taxon>
    </lineage>
</organism>
<dbReference type="Proteomes" id="UP000076603">
    <property type="component" value="Unassembled WGS sequence"/>
</dbReference>
<accession>A0A162TSD2</accession>